<evidence type="ECO:0000256" key="5">
    <source>
        <dbReference type="ARBA" id="ARBA00022729"/>
    </source>
</evidence>
<dbReference type="Gene3D" id="2.60.40.3500">
    <property type="match status" value="1"/>
</dbReference>
<dbReference type="PANTHER" id="PTHR30404:SF0">
    <property type="entry name" value="N-ACETYLMURAMOYL-L-ALANINE AMIDASE AMIC"/>
    <property type="match status" value="1"/>
</dbReference>
<dbReference type="EC" id="3.5.1.28" evidence="4"/>
<keyword evidence="13" id="KW-1185">Reference proteome</keyword>
<evidence type="ECO:0000256" key="4">
    <source>
        <dbReference type="ARBA" id="ARBA00011901"/>
    </source>
</evidence>
<dbReference type="RefSeq" id="WP_083559505.1">
    <property type="nucleotide sequence ID" value="NZ_AQQV01000001.1"/>
</dbReference>
<evidence type="ECO:0000256" key="8">
    <source>
        <dbReference type="ARBA" id="ARBA00023316"/>
    </source>
</evidence>
<protein>
    <recommendedName>
        <fullName evidence="9">N-acetylmuramoyl-L-alanine amidase AmiC</fullName>
        <ecNumber evidence="4">3.5.1.28</ecNumber>
    </recommendedName>
</protein>
<dbReference type="Proteomes" id="UP000192342">
    <property type="component" value="Unassembled WGS sequence"/>
</dbReference>
<keyword evidence="5 10" id="KW-0732">Signal</keyword>
<evidence type="ECO:0000256" key="3">
    <source>
        <dbReference type="ARBA" id="ARBA00010860"/>
    </source>
</evidence>
<dbReference type="OrthoDB" id="9806267at2"/>
<dbReference type="CDD" id="cd02696">
    <property type="entry name" value="MurNAc-LAA"/>
    <property type="match status" value="1"/>
</dbReference>
<dbReference type="SUPFAM" id="SSF53187">
    <property type="entry name" value="Zn-dependent exopeptidases"/>
    <property type="match status" value="1"/>
</dbReference>
<evidence type="ECO:0000259" key="11">
    <source>
        <dbReference type="SMART" id="SM00646"/>
    </source>
</evidence>
<dbReference type="Pfam" id="PF11741">
    <property type="entry name" value="AMIN"/>
    <property type="match status" value="1"/>
</dbReference>
<evidence type="ECO:0000256" key="10">
    <source>
        <dbReference type="SAM" id="SignalP"/>
    </source>
</evidence>
<evidence type="ECO:0000256" key="7">
    <source>
        <dbReference type="ARBA" id="ARBA00022801"/>
    </source>
</evidence>
<comment type="catalytic activity">
    <reaction evidence="1">
        <text>Hydrolyzes the link between N-acetylmuramoyl residues and L-amino acid residues in certain cell-wall glycopeptides.</text>
        <dbReference type="EC" id="3.5.1.28"/>
    </reaction>
</comment>
<feature type="domain" description="MurNAc-LAA" evidence="11">
    <location>
        <begin position="204"/>
        <end position="359"/>
    </location>
</feature>
<dbReference type="Pfam" id="PF01520">
    <property type="entry name" value="Amidase_3"/>
    <property type="match status" value="1"/>
</dbReference>
<comment type="subcellular location">
    <subcellularLocation>
        <location evidence="2">Periplasm</location>
    </subcellularLocation>
</comment>
<dbReference type="GO" id="GO:0030288">
    <property type="term" value="C:outer membrane-bounded periplasmic space"/>
    <property type="evidence" value="ECO:0007669"/>
    <property type="project" value="TreeGrafter"/>
</dbReference>
<evidence type="ECO:0000313" key="12">
    <source>
        <dbReference type="EMBL" id="ORE88871.1"/>
    </source>
</evidence>
<dbReference type="GO" id="GO:0009253">
    <property type="term" value="P:peptidoglycan catabolic process"/>
    <property type="evidence" value="ECO:0007669"/>
    <property type="project" value="InterPro"/>
</dbReference>
<comment type="caution">
    <text evidence="12">The sequence shown here is derived from an EMBL/GenBank/DDBJ whole genome shotgun (WGS) entry which is preliminary data.</text>
</comment>
<feature type="signal peptide" evidence="10">
    <location>
        <begin position="1"/>
        <end position="22"/>
    </location>
</feature>
<evidence type="ECO:0000256" key="2">
    <source>
        <dbReference type="ARBA" id="ARBA00004418"/>
    </source>
</evidence>
<keyword evidence="7" id="KW-0378">Hydrolase</keyword>
<comment type="similarity">
    <text evidence="3">Belongs to the N-acetylmuramoyl-L-alanine amidase 3 family.</text>
</comment>
<organism evidence="12 13">
    <name type="scientific">Oceanococcus atlanticus</name>
    <dbReference type="NCBI Taxonomy" id="1317117"/>
    <lineage>
        <taxon>Bacteria</taxon>
        <taxon>Pseudomonadati</taxon>
        <taxon>Pseudomonadota</taxon>
        <taxon>Gammaproteobacteria</taxon>
        <taxon>Chromatiales</taxon>
        <taxon>Oceanococcaceae</taxon>
        <taxon>Oceanococcus</taxon>
    </lineage>
</organism>
<proteinExistence type="inferred from homology"/>
<keyword evidence="8" id="KW-0961">Cell wall biogenesis/degradation</keyword>
<evidence type="ECO:0000313" key="13">
    <source>
        <dbReference type="Proteomes" id="UP000192342"/>
    </source>
</evidence>
<sequence length="376" mass="41092">MQFGLKSSLAVALWLISGAAAAVSITEVRVWDEPEQTRVVLDISDAVKHSSFALDNPNRAVVDIRGIRNLPSLKPEQAGVVKAIRFGERGDALRMVLDLNETSQPRSYLLAPSGDFGYRLVVELPHALRNPRKVVSLTQKNIVVAIDPGHGGEDPGAIGPSGVREKTVALQIAQRLKRLIDAEPGMQAILTREGDYFVALGKRREIAQRQRADLFVSIHADAFRDRRVHGSSVYILSQGGASSEHARVLASRENAADLVGGIEIQDKDDMLASVLLDISQSAAIEASLDLGHRMLGQLGGLGKLHKRTVQRAGFAVLKAPDVPSILIETAFISNPNEETRLRNPNQQEKLARSMRDGIMSYFETYRPQRVVAQAQP</sequence>
<accession>A0A1Y1SHT2</accession>
<dbReference type="Gene3D" id="3.40.630.40">
    <property type="entry name" value="Zn-dependent exopeptidases"/>
    <property type="match status" value="1"/>
</dbReference>
<dbReference type="InterPro" id="IPR050695">
    <property type="entry name" value="N-acetylmuramoyl_amidase_3"/>
</dbReference>
<dbReference type="GO" id="GO:0071555">
    <property type="term" value="P:cell wall organization"/>
    <property type="evidence" value="ECO:0007669"/>
    <property type="project" value="UniProtKB-KW"/>
</dbReference>
<dbReference type="EMBL" id="AQQV01000001">
    <property type="protein sequence ID" value="ORE88871.1"/>
    <property type="molecule type" value="Genomic_DNA"/>
</dbReference>
<evidence type="ECO:0000256" key="1">
    <source>
        <dbReference type="ARBA" id="ARBA00001561"/>
    </source>
</evidence>
<gene>
    <name evidence="12" type="ORF">ATO7_03310</name>
</gene>
<dbReference type="InterPro" id="IPR021731">
    <property type="entry name" value="AMIN_dom"/>
</dbReference>
<dbReference type="GO" id="GO:0008745">
    <property type="term" value="F:N-acetylmuramoyl-L-alanine amidase activity"/>
    <property type="evidence" value="ECO:0007669"/>
    <property type="project" value="UniProtKB-EC"/>
</dbReference>
<dbReference type="FunFam" id="3.40.630.40:FF:000001">
    <property type="entry name" value="N-acetylmuramoyl-L-alanine amidase"/>
    <property type="match status" value="1"/>
</dbReference>
<dbReference type="InterPro" id="IPR002508">
    <property type="entry name" value="MurNAc-LAA_cat"/>
</dbReference>
<evidence type="ECO:0000256" key="6">
    <source>
        <dbReference type="ARBA" id="ARBA00022764"/>
    </source>
</evidence>
<evidence type="ECO:0000256" key="9">
    <source>
        <dbReference type="ARBA" id="ARBA00074581"/>
    </source>
</evidence>
<dbReference type="AlphaFoldDB" id="A0A1Y1SHT2"/>
<keyword evidence="6" id="KW-0574">Periplasm</keyword>
<dbReference type="PANTHER" id="PTHR30404">
    <property type="entry name" value="N-ACETYLMURAMOYL-L-ALANINE AMIDASE"/>
    <property type="match status" value="1"/>
</dbReference>
<feature type="chain" id="PRO_5013073177" description="N-acetylmuramoyl-L-alanine amidase AmiC" evidence="10">
    <location>
        <begin position="23"/>
        <end position="376"/>
    </location>
</feature>
<dbReference type="STRING" id="1317117.ATO7_03310"/>
<reference evidence="12 13" key="1">
    <citation type="submission" date="2013-04" db="EMBL/GenBank/DDBJ databases">
        <title>Oceanococcus atlanticus 22II-S10r2 Genome Sequencing.</title>
        <authorList>
            <person name="Lai Q."/>
            <person name="Li G."/>
            <person name="Shao Z."/>
        </authorList>
    </citation>
    <scope>NUCLEOTIDE SEQUENCE [LARGE SCALE GENOMIC DNA]</scope>
    <source>
        <strain evidence="12 13">22II-S10r2</strain>
    </source>
</reference>
<name>A0A1Y1SHT2_9GAMM</name>
<dbReference type="SMART" id="SM00646">
    <property type="entry name" value="Ami_3"/>
    <property type="match status" value="1"/>
</dbReference>